<organism evidence="1 2">
    <name type="scientific">Candidatus Hakubella thermalkaliphila</name>
    <dbReference type="NCBI Taxonomy" id="2754717"/>
    <lineage>
        <taxon>Bacteria</taxon>
        <taxon>Bacillati</taxon>
        <taxon>Actinomycetota</taxon>
        <taxon>Actinomycetota incertae sedis</taxon>
        <taxon>Candidatus Hakubellales</taxon>
        <taxon>Candidatus Hakubellaceae</taxon>
        <taxon>Candidatus Hakubella</taxon>
    </lineage>
</organism>
<protein>
    <recommendedName>
        <fullName evidence="3">DUF499 domain-containing protein</fullName>
    </recommendedName>
</protein>
<feature type="non-terminal residue" evidence="1">
    <location>
        <position position="390"/>
    </location>
</feature>
<dbReference type="Proteomes" id="UP000585609">
    <property type="component" value="Unassembled WGS sequence"/>
</dbReference>
<dbReference type="InterPro" id="IPR007555">
    <property type="entry name" value="DUF499"/>
</dbReference>
<reference evidence="1 2" key="1">
    <citation type="journal article" date="2020" name="Front. Microbiol.">
        <title>Single-cell genomics of novel Actinobacteria with the Wood-Ljungdahl pathway discovered in a serpentinizing system.</title>
        <authorList>
            <person name="Merino N."/>
            <person name="Kawai M."/>
            <person name="Boyd E.S."/>
            <person name="Colman D.R."/>
            <person name="McGlynn S.E."/>
            <person name="Nealson K.H."/>
            <person name="Kurokawa K."/>
            <person name="Hongoh Y."/>
        </authorList>
    </citation>
    <scope>NUCLEOTIDE SEQUENCE [LARGE SCALE GENOMIC DNA]</scope>
    <source>
        <strain evidence="1 2">S09_30</strain>
    </source>
</reference>
<evidence type="ECO:0000313" key="2">
    <source>
        <dbReference type="Proteomes" id="UP000585609"/>
    </source>
</evidence>
<dbReference type="EMBL" id="BLRW01000308">
    <property type="protein sequence ID" value="GFP24042.1"/>
    <property type="molecule type" value="Genomic_DNA"/>
</dbReference>
<name>A0A6V8NUU2_9ACTN</name>
<feature type="non-terminal residue" evidence="1">
    <location>
        <position position="1"/>
    </location>
</feature>
<evidence type="ECO:0000313" key="1">
    <source>
        <dbReference type="EMBL" id="GFP24042.1"/>
    </source>
</evidence>
<dbReference type="AlphaFoldDB" id="A0A6V8NUU2"/>
<evidence type="ECO:0008006" key="3">
    <source>
        <dbReference type="Google" id="ProtNLM"/>
    </source>
</evidence>
<gene>
    <name evidence="1" type="ORF">HKBW3S09_01508</name>
</gene>
<comment type="caution">
    <text evidence="1">The sequence shown here is derived from an EMBL/GenBank/DDBJ whole genome shotgun (WGS) entry which is preliminary data.</text>
</comment>
<dbReference type="Pfam" id="PF04465">
    <property type="entry name" value="DUF499"/>
    <property type="match status" value="1"/>
</dbReference>
<accession>A0A6V8NUU2</accession>
<proteinExistence type="predicted"/>
<sequence length="390" mass="44536">KDAKVTVFVGTQADAVSGKTHWGEIAEQLGQYEIIKEHDKKRIAPGKEKLRQILEASGPTLILMDEILEYIVKANRAEKVEKITQGQTLAFLQEISEVVASSENCGLVITLPASILERYDEEAERSLQQLQKISRRVEAVYTPVEGVEIYEVIRKRLFEDLGDEKTRRQVAESYFKLYQSLSTDVPSEVKEIEYRERIERAYPFHPELIDVLYERWGSYPTFQRTRGVLRLVAEVVADLYGGKVVSPLIQSSIVNLENQTIRREFIKHIGNEYDSVISADIAGKNAKAPRIDKEMGSEYERYGTAKGIATSVFLYSFSAGASRETTLPRIRVALLREGIPATIVGDAVAKLEEELWYFHSERKQYAFRNQPNLNRVIVDREETISEDRIR</sequence>